<proteinExistence type="predicted"/>
<organism evidence="1">
    <name type="scientific">Oryza brachyantha</name>
    <name type="common">malo sina</name>
    <dbReference type="NCBI Taxonomy" id="4533"/>
    <lineage>
        <taxon>Eukaryota</taxon>
        <taxon>Viridiplantae</taxon>
        <taxon>Streptophyta</taxon>
        <taxon>Embryophyta</taxon>
        <taxon>Tracheophyta</taxon>
        <taxon>Spermatophyta</taxon>
        <taxon>Magnoliopsida</taxon>
        <taxon>Liliopsida</taxon>
        <taxon>Poales</taxon>
        <taxon>Poaceae</taxon>
        <taxon>BOP clade</taxon>
        <taxon>Oryzoideae</taxon>
        <taxon>Oryzeae</taxon>
        <taxon>Oryzinae</taxon>
        <taxon>Oryza</taxon>
    </lineage>
</organism>
<dbReference type="Gramene" id="OB11G23320.1">
    <property type="protein sequence ID" value="OB11G23320.1"/>
    <property type="gene ID" value="OB11G23320"/>
</dbReference>
<dbReference type="Proteomes" id="UP000006038">
    <property type="component" value="Chromosome 11"/>
</dbReference>
<evidence type="ECO:0000313" key="1">
    <source>
        <dbReference type="EnsemblPlants" id="OB11G23320.1"/>
    </source>
</evidence>
<name>J3N946_ORYBR</name>
<protein>
    <submittedName>
        <fullName evidence="1">Uncharacterized protein</fullName>
    </submittedName>
</protein>
<dbReference type="AlphaFoldDB" id="J3N946"/>
<reference evidence="1" key="1">
    <citation type="journal article" date="2013" name="Nat. Commun.">
        <title>Whole-genome sequencing of Oryza brachyantha reveals mechanisms underlying Oryza genome evolution.</title>
        <authorList>
            <person name="Chen J."/>
            <person name="Huang Q."/>
            <person name="Gao D."/>
            <person name="Wang J."/>
            <person name="Lang Y."/>
            <person name="Liu T."/>
            <person name="Li B."/>
            <person name="Bai Z."/>
            <person name="Luis Goicoechea J."/>
            <person name="Liang C."/>
            <person name="Chen C."/>
            <person name="Zhang W."/>
            <person name="Sun S."/>
            <person name="Liao Y."/>
            <person name="Zhang X."/>
            <person name="Yang L."/>
            <person name="Song C."/>
            <person name="Wang M."/>
            <person name="Shi J."/>
            <person name="Liu G."/>
            <person name="Liu J."/>
            <person name="Zhou H."/>
            <person name="Zhou W."/>
            <person name="Yu Q."/>
            <person name="An N."/>
            <person name="Chen Y."/>
            <person name="Cai Q."/>
            <person name="Wang B."/>
            <person name="Liu B."/>
            <person name="Min J."/>
            <person name="Huang Y."/>
            <person name="Wu H."/>
            <person name="Li Z."/>
            <person name="Zhang Y."/>
            <person name="Yin Y."/>
            <person name="Song W."/>
            <person name="Jiang J."/>
            <person name="Jackson S.A."/>
            <person name="Wing R.A."/>
            <person name="Wang J."/>
            <person name="Chen M."/>
        </authorList>
    </citation>
    <scope>NUCLEOTIDE SEQUENCE [LARGE SCALE GENOMIC DNA]</scope>
    <source>
        <strain evidence="1">cv. IRGC 101232</strain>
    </source>
</reference>
<dbReference type="HOGENOM" id="CLU_2055722_0_0_1"/>
<reference evidence="1" key="2">
    <citation type="submission" date="2013-04" db="UniProtKB">
        <authorList>
            <consortium name="EnsemblPlants"/>
        </authorList>
    </citation>
    <scope>IDENTIFICATION</scope>
</reference>
<dbReference type="EnsemblPlants" id="OB11G23320.1">
    <property type="protein sequence ID" value="OB11G23320.1"/>
    <property type="gene ID" value="OB11G23320"/>
</dbReference>
<evidence type="ECO:0000313" key="2">
    <source>
        <dbReference type="Proteomes" id="UP000006038"/>
    </source>
</evidence>
<accession>J3N946</accession>
<sequence>MWEMNATRYRRAQNMKQALQFHRAEANNKSIRSHTTCTLNRTVCTAFGSLCKAGNWKKASKVKLVQVGGDKSHKILEDLKQSYQLPTTAYKDVGAYVQAKKEWTSVCSSISEDDMIRCKL</sequence>
<keyword evidence="2" id="KW-1185">Reference proteome</keyword>